<dbReference type="PATRIC" id="fig|2234.7.peg.2172"/>
<accession>A0A101DYW9</accession>
<reference evidence="2" key="1">
    <citation type="journal article" date="2015" name="MBio">
        <title>Genome-Resolved Metagenomic Analysis Reveals Roles for Candidate Phyla and Other Microbial Community Members in Biogeochemical Transformations in Oil Reservoirs.</title>
        <authorList>
            <person name="Hu P."/>
            <person name="Tom L."/>
            <person name="Singh A."/>
            <person name="Thomas B.C."/>
            <person name="Baker B.J."/>
            <person name="Piceno Y.M."/>
            <person name="Andersen G.L."/>
            <person name="Banfield J.F."/>
        </authorList>
    </citation>
    <scope>NUCLEOTIDE SEQUENCE [LARGE SCALE GENOMIC DNA]</scope>
</reference>
<dbReference type="EMBL" id="LGEX01000073">
    <property type="protein sequence ID" value="KUK05848.1"/>
    <property type="molecule type" value="Genomic_DNA"/>
</dbReference>
<name>A0A101DYW9_ARCFL</name>
<gene>
    <name evidence="1" type="ORF">XD48_1931</name>
</gene>
<evidence type="ECO:0000313" key="2">
    <source>
        <dbReference type="Proteomes" id="UP000054015"/>
    </source>
</evidence>
<dbReference type="RefSeq" id="WP_143274401.1">
    <property type="nucleotide sequence ID" value="NZ_FJNF01000134.1"/>
</dbReference>
<evidence type="ECO:0000313" key="1">
    <source>
        <dbReference type="EMBL" id="KUK05848.1"/>
    </source>
</evidence>
<dbReference type="Proteomes" id="UP000054015">
    <property type="component" value="Unassembled WGS sequence"/>
</dbReference>
<comment type="caution">
    <text evidence="1">The sequence shown here is derived from an EMBL/GenBank/DDBJ whole genome shotgun (WGS) entry which is preliminary data.</text>
</comment>
<proteinExistence type="predicted"/>
<organism evidence="1 2">
    <name type="scientific">Archaeoglobus fulgidus</name>
    <dbReference type="NCBI Taxonomy" id="2234"/>
    <lineage>
        <taxon>Archaea</taxon>
        <taxon>Methanobacteriati</taxon>
        <taxon>Methanobacteriota</taxon>
        <taxon>Archaeoglobi</taxon>
        <taxon>Archaeoglobales</taxon>
        <taxon>Archaeoglobaceae</taxon>
        <taxon>Archaeoglobus</taxon>
    </lineage>
</organism>
<dbReference type="GeneID" id="42809695"/>
<dbReference type="AlphaFoldDB" id="A0A101DYW9"/>
<sequence>MVEKILELAEEPFRGKPLHGEAERQILVSCGKLQGCLHGGGNTVYLLAVGHRKKIYERLERG</sequence>
<protein>
    <submittedName>
        <fullName evidence="1">Uncharacterized protein</fullName>
    </submittedName>
</protein>